<keyword evidence="1" id="KW-0472">Membrane</keyword>
<feature type="transmembrane region" description="Helical" evidence="1">
    <location>
        <begin position="123"/>
        <end position="147"/>
    </location>
</feature>
<dbReference type="EMBL" id="LVYD01000048">
    <property type="protein sequence ID" value="OQP62884.1"/>
    <property type="molecule type" value="Genomic_DNA"/>
</dbReference>
<dbReference type="Proteomes" id="UP000192796">
    <property type="component" value="Unassembled WGS sequence"/>
</dbReference>
<evidence type="ECO:0000259" key="2">
    <source>
        <dbReference type="Pfam" id="PF14340"/>
    </source>
</evidence>
<keyword evidence="4" id="KW-1185">Reference proteome</keyword>
<name>A0A1V9FX40_9BACT</name>
<comment type="caution">
    <text evidence="3">The sequence shown here is derived from an EMBL/GenBank/DDBJ whole genome shotgun (WGS) entry which is preliminary data.</text>
</comment>
<dbReference type="Pfam" id="PF14340">
    <property type="entry name" value="DUF4395"/>
    <property type="match status" value="1"/>
</dbReference>
<feature type="transmembrane region" description="Helical" evidence="1">
    <location>
        <begin position="179"/>
        <end position="199"/>
    </location>
</feature>
<dbReference type="AlphaFoldDB" id="A0A1V9FX40"/>
<gene>
    <name evidence="3" type="ORF">A3860_26610</name>
</gene>
<evidence type="ECO:0000313" key="4">
    <source>
        <dbReference type="Proteomes" id="UP000192796"/>
    </source>
</evidence>
<reference evidence="3 4" key="1">
    <citation type="submission" date="2016-03" db="EMBL/GenBank/DDBJ databases">
        <title>Niastella vici sp. nov., isolated from farmland soil.</title>
        <authorList>
            <person name="Chen L."/>
            <person name="Wang D."/>
            <person name="Yang S."/>
            <person name="Wang G."/>
        </authorList>
    </citation>
    <scope>NUCLEOTIDE SEQUENCE [LARGE SCALE GENOMIC DNA]</scope>
    <source>
        <strain evidence="3 4">DJ57</strain>
    </source>
</reference>
<keyword evidence="1" id="KW-0812">Transmembrane</keyword>
<organism evidence="3 4">
    <name type="scientific">Niastella vici</name>
    <dbReference type="NCBI Taxonomy" id="1703345"/>
    <lineage>
        <taxon>Bacteria</taxon>
        <taxon>Pseudomonadati</taxon>
        <taxon>Bacteroidota</taxon>
        <taxon>Chitinophagia</taxon>
        <taxon>Chitinophagales</taxon>
        <taxon>Chitinophagaceae</taxon>
        <taxon>Niastella</taxon>
    </lineage>
</organism>
<sequence>MGKLIQFGETVKGYDTPVLNEREIRAAVGILFLATYTSLMLIIFKNNFILIKYVVTLSLLDFLIRVCINPKFSPTLIIGRLIVRNQVPEYVGAQQKKFAWITGVFLSAIMFVFFVIVNAYSLITGIICLICLVFLYFESSFGICLGCKFYPIFHKKKAQLCPGEVCDIKSRQNIQKTSVTQLLVLASFIIFLFFTVRLFNDRFSKEPYDLFGISATAKSK</sequence>
<feature type="transmembrane region" description="Helical" evidence="1">
    <location>
        <begin position="26"/>
        <end position="44"/>
    </location>
</feature>
<accession>A0A1V9FX40</accession>
<keyword evidence="1" id="KW-1133">Transmembrane helix</keyword>
<dbReference type="OrthoDB" id="9783675at2"/>
<dbReference type="RefSeq" id="WP_081148316.1">
    <property type="nucleotide sequence ID" value="NZ_LVYD01000048.1"/>
</dbReference>
<evidence type="ECO:0000313" key="3">
    <source>
        <dbReference type="EMBL" id="OQP62884.1"/>
    </source>
</evidence>
<evidence type="ECO:0000256" key="1">
    <source>
        <dbReference type="SAM" id="Phobius"/>
    </source>
</evidence>
<proteinExistence type="predicted"/>
<feature type="domain" description="DUF4395" evidence="2">
    <location>
        <begin position="20"/>
        <end position="154"/>
    </location>
</feature>
<protein>
    <recommendedName>
        <fullName evidence="2">DUF4395 domain-containing protein</fullName>
    </recommendedName>
</protein>
<dbReference type="InterPro" id="IPR025508">
    <property type="entry name" value="DUF4395"/>
</dbReference>
<feature type="transmembrane region" description="Helical" evidence="1">
    <location>
        <begin position="98"/>
        <end position="117"/>
    </location>
</feature>